<keyword evidence="2" id="KW-0614">Plasmid</keyword>
<dbReference type="Pfam" id="PF13817">
    <property type="entry name" value="DDE_Tnp_IS66_C"/>
    <property type="match status" value="1"/>
</dbReference>
<evidence type="ECO:0000313" key="2">
    <source>
        <dbReference type="EMBL" id="QQP93124.1"/>
    </source>
</evidence>
<sequence length="78" mass="8171">MIGSDAAGKVAAVIYSLVEACRLNGINPEAYLTDVIGRIGRTTIQALDTLLPFNWRPPDAGNPADPGRMTIAPHIAAA</sequence>
<dbReference type="Proteomes" id="UP000595197">
    <property type="component" value="Plasmid pTT6-1"/>
</dbReference>
<dbReference type="InterPro" id="IPR039552">
    <property type="entry name" value="IS66_C"/>
</dbReference>
<keyword evidence="3" id="KW-1185">Reference proteome</keyword>
<evidence type="ECO:0000313" key="3">
    <source>
        <dbReference type="Proteomes" id="UP000595197"/>
    </source>
</evidence>
<evidence type="ECO:0000259" key="1">
    <source>
        <dbReference type="Pfam" id="PF13817"/>
    </source>
</evidence>
<dbReference type="RefSeq" id="WP_201082527.1">
    <property type="nucleotide sequence ID" value="NZ_CP067421.1"/>
</dbReference>
<feature type="domain" description="Transposase IS66 C-terminal" evidence="1">
    <location>
        <begin position="16"/>
        <end position="52"/>
    </location>
</feature>
<reference evidence="2" key="1">
    <citation type="submission" date="2021-02" db="EMBL/GenBank/DDBJ databases">
        <title>Skermanella TT6 skin isolate.</title>
        <authorList>
            <person name="Lee K."/>
            <person name="Ganzorig M."/>
        </authorList>
    </citation>
    <scope>NUCLEOTIDE SEQUENCE</scope>
    <source>
        <strain evidence="2">TT6</strain>
    </source>
</reference>
<protein>
    <submittedName>
        <fullName evidence="2">Transposase domain-containing protein</fullName>
    </submittedName>
</protein>
<gene>
    <name evidence="2" type="ORF">IGS68_28625</name>
</gene>
<name>A0ABX7BG60_9PROT</name>
<organism evidence="2 3">
    <name type="scientific">Skermanella cutis</name>
    <dbReference type="NCBI Taxonomy" id="2775420"/>
    <lineage>
        <taxon>Bacteria</taxon>
        <taxon>Pseudomonadati</taxon>
        <taxon>Pseudomonadota</taxon>
        <taxon>Alphaproteobacteria</taxon>
        <taxon>Rhodospirillales</taxon>
        <taxon>Azospirillaceae</taxon>
        <taxon>Skermanella</taxon>
    </lineage>
</organism>
<accession>A0ABX7BG60</accession>
<geneLocation type="plasmid" evidence="2 3">
    <name>pTT6-1</name>
</geneLocation>
<proteinExistence type="predicted"/>
<dbReference type="EMBL" id="CP067421">
    <property type="protein sequence ID" value="QQP93124.1"/>
    <property type="molecule type" value="Genomic_DNA"/>
</dbReference>